<dbReference type="Proteomes" id="UP000570361">
    <property type="component" value="Unassembled WGS sequence"/>
</dbReference>
<dbReference type="GO" id="GO:0030246">
    <property type="term" value="F:carbohydrate binding"/>
    <property type="evidence" value="ECO:0007669"/>
    <property type="project" value="InterPro"/>
</dbReference>
<dbReference type="GO" id="GO:0016485">
    <property type="term" value="P:protein processing"/>
    <property type="evidence" value="ECO:0007669"/>
    <property type="project" value="TreeGrafter"/>
</dbReference>
<dbReference type="GO" id="GO:0006518">
    <property type="term" value="P:peptide metabolic process"/>
    <property type="evidence" value="ECO:0007669"/>
    <property type="project" value="TreeGrafter"/>
</dbReference>
<dbReference type="Pfam" id="PF13620">
    <property type="entry name" value="CarboxypepD_reg"/>
    <property type="match status" value="4"/>
</dbReference>
<reference evidence="1 2" key="1">
    <citation type="submission" date="2020-08" db="EMBL/GenBank/DDBJ databases">
        <title>Genomic Encyclopedia of Type Strains, Phase III (KMG-III): the genomes of soil and plant-associated and newly described type strains.</title>
        <authorList>
            <person name="Whitman W."/>
        </authorList>
    </citation>
    <scope>NUCLEOTIDE SEQUENCE [LARGE SCALE GENOMIC DNA]</scope>
    <source>
        <strain evidence="1 2">CECT 5862</strain>
    </source>
</reference>
<dbReference type="PANTHER" id="PTHR11532:SF57">
    <property type="entry name" value="CARBOXYPEPTIDASE D, B"/>
    <property type="match status" value="1"/>
</dbReference>
<dbReference type="SUPFAM" id="SSF49452">
    <property type="entry name" value="Starch-binding domain-like"/>
    <property type="match status" value="1"/>
</dbReference>
<organism evidence="1 2">
    <name type="scientific">Paenibacillus phyllosphaerae</name>
    <dbReference type="NCBI Taxonomy" id="274593"/>
    <lineage>
        <taxon>Bacteria</taxon>
        <taxon>Bacillati</taxon>
        <taxon>Bacillota</taxon>
        <taxon>Bacilli</taxon>
        <taxon>Bacillales</taxon>
        <taxon>Paenibacillaceae</taxon>
        <taxon>Paenibacillus</taxon>
    </lineage>
</organism>
<accession>A0A7W5B3S6</accession>
<dbReference type="PANTHER" id="PTHR11532">
    <property type="entry name" value="PROTEASE M14 CARBOXYPEPTIDASE"/>
    <property type="match status" value="1"/>
</dbReference>
<comment type="caution">
    <text evidence="1">The sequence shown here is derived from an EMBL/GenBank/DDBJ whole genome shotgun (WGS) entry which is preliminary data.</text>
</comment>
<proteinExistence type="predicted"/>
<dbReference type="Gene3D" id="2.60.40.1120">
    <property type="entry name" value="Carboxypeptidase-like, regulatory domain"/>
    <property type="match status" value="4"/>
</dbReference>
<sequence length="475" mass="49801">MGNFIQSRTILKGFILMLAIIVGVLAPLQQAEVQAHSSSGSSSGYLKGTVTGFQGAIIGSDAKVTITDGKKYWVAEPSAKSGDYELTLPTGTYTVAVSATNYATQTFSNVKITNKNTTKLDAALAWKYGQVSGTVTNESKQPIEGAKVVVTIGSKTYASFDTNRIGKYAITLSPGTYTLTVSASGYTAKVSSNVRIEGNKAVTLDTQLVKQTGTLTGKVTGTSSAALKNATVSITGNGQSLTLKTGADGVYSTKLSLGVYTVEFQAVDYSSKKVTNVKVESSSKATTLNAQLTSILGAISGKVTDGNGKAIAGATVTLPELGLTATTDKDGKYAFYGIKPGKYKVEFNYGAMKSSASVQVNACNTSYVNGKLTVPKETVAPKTTAGLTPVKPEDGIHITQLTVTLEAADNVGGSGVNAIKYRIYTSKGWTQWMTYTGPFTVSASNTYKIEYLSTDKAGNQEKSHTIDFQNCGCSN</sequence>
<evidence type="ECO:0000313" key="1">
    <source>
        <dbReference type="EMBL" id="MBB3113883.1"/>
    </source>
</evidence>
<gene>
    <name evidence="1" type="ORF">FHS18_005998</name>
</gene>
<dbReference type="InterPro" id="IPR008969">
    <property type="entry name" value="CarboxyPept-like_regulatory"/>
</dbReference>
<dbReference type="SUPFAM" id="SSF49464">
    <property type="entry name" value="Carboxypeptidase regulatory domain-like"/>
    <property type="match status" value="3"/>
</dbReference>
<dbReference type="AlphaFoldDB" id="A0A7W5B3S6"/>
<dbReference type="InterPro" id="IPR050753">
    <property type="entry name" value="Peptidase_M14_domain"/>
</dbReference>
<dbReference type="InterPro" id="IPR058094">
    <property type="entry name" value="Ig-like_OmpL47-like"/>
</dbReference>
<keyword evidence="2" id="KW-1185">Reference proteome</keyword>
<dbReference type="GO" id="GO:0005615">
    <property type="term" value="C:extracellular space"/>
    <property type="evidence" value="ECO:0007669"/>
    <property type="project" value="TreeGrafter"/>
</dbReference>
<keyword evidence="1" id="KW-0378">Hydrolase</keyword>
<dbReference type="RefSeq" id="WP_183603952.1">
    <property type="nucleotide sequence ID" value="NZ_JACHXK010000023.1"/>
</dbReference>
<dbReference type="GO" id="GO:0004181">
    <property type="term" value="F:metallocarboxypeptidase activity"/>
    <property type="evidence" value="ECO:0007669"/>
    <property type="project" value="TreeGrafter"/>
</dbReference>
<evidence type="ECO:0000313" key="2">
    <source>
        <dbReference type="Proteomes" id="UP000570361"/>
    </source>
</evidence>
<name>A0A7W5B3S6_9BACL</name>
<dbReference type="EMBL" id="JACHXK010000023">
    <property type="protein sequence ID" value="MBB3113883.1"/>
    <property type="molecule type" value="Genomic_DNA"/>
</dbReference>
<protein>
    <submittedName>
        <fullName evidence="1">5-hydroxyisourate hydrolase-like protein (Transthyretin family)</fullName>
    </submittedName>
</protein>
<dbReference type="InterPro" id="IPR013784">
    <property type="entry name" value="Carb-bd-like_fold"/>
</dbReference>
<dbReference type="NCBIfam" id="NF047446">
    <property type="entry name" value="barrel_OmpL47"/>
    <property type="match status" value="1"/>
</dbReference>